<keyword evidence="3" id="KW-1185">Reference proteome</keyword>
<feature type="transmembrane region" description="Helical" evidence="1">
    <location>
        <begin position="87"/>
        <end position="108"/>
    </location>
</feature>
<reference evidence="2 3" key="1">
    <citation type="submission" date="2016-10" db="EMBL/GenBank/DDBJ databases">
        <authorList>
            <person name="de Groot N.N."/>
        </authorList>
    </citation>
    <scope>NUCLEOTIDE SEQUENCE [LARGE SCALE GENOMIC DNA]</scope>
    <source>
        <strain evidence="2 3">GAS232</strain>
    </source>
</reference>
<evidence type="ECO:0000313" key="2">
    <source>
        <dbReference type="EMBL" id="SDE69937.1"/>
    </source>
</evidence>
<proteinExistence type="predicted"/>
<keyword evidence="1" id="KW-0812">Transmembrane</keyword>
<accession>A0A1G7F212</accession>
<keyword evidence="1" id="KW-0472">Membrane</keyword>
<feature type="transmembrane region" description="Helical" evidence="1">
    <location>
        <begin position="47"/>
        <end position="67"/>
    </location>
</feature>
<evidence type="ECO:0008006" key="4">
    <source>
        <dbReference type="Google" id="ProtNLM"/>
    </source>
</evidence>
<evidence type="ECO:0000313" key="3">
    <source>
        <dbReference type="Proteomes" id="UP000182427"/>
    </source>
</evidence>
<dbReference type="OrthoDB" id="193443at2"/>
<organism evidence="2 3">
    <name type="scientific">Terriglobus roseus</name>
    <dbReference type="NCBI Taxonomy" id="392734"/>
    <lineage>
        <taxon>Bacteria</taxon>
        <taxon>Pseudomonadati</taxon>
        <taxon>Acidobacteriota</taxon>
        <taxon>Terriglobia</taxon>
        <taxon>Terriglobales</taxon>
        <taxon>Acidobacteriaceae</taxon>
        <taxon>Terriglobus</taxon>
    </lineage>
</organism>
<feature type="transmembrane region" description="Helical" evidence="1">
    <location>
        <begin position="6"/>
        <end position="26"/>
    </location>
</feature>
<name>A0A1G7F212_9BACT</name>
<gene>
    <name evidence="2" type="ORF">SAMN05444167_0184</name>
</gene>
<protein>
    <recommendedName>
        <fullName evidence="4">Integral membrane protein</fullName>
    </recommendedName>
</protein>
<keyword evidence="1" id="KW-1133">Transmembrane helix</keyword>
<evidence type="ECO:0000256" key="1">
    <source>
        <dbReference type="SAM" id="Phobius"/>
    </source>
</evidence>
<dbReference type="EMBL" id="LT629690">
    <property type="protein sequence ID" value="SDE69937.1"/>
    <property type="molecule type" value="Genomic_DNA"/>
</dbReference>
<dbReference type="AlphaFoldDB" id="A0A1G7F212"/>
<dbReference type="Proteomes" id="UP000182427">
    <property type="component" value="Chromosome I"/>
</dbReference>
<sequence>MYVPLAYFGYLIVSVLLTIWVGRTLHRSGRVFLVDAFHGNEPLADSVNNLLKIGFYLINLGYIALYLQTYNPLQTLRQVIELESAKLGAVALVLGLVHFVNIFILAKVRGRSVHPARMFERQVQA</sequence>
<dbReference type="RefSeq" id="WP_083343492.1">
    <property type="nucleotide sequence ID" value="NZ_LT629690.1"/>
</dbReference>